<dbReference type="GO" id="GO:0005840">
    <property type="term" value="C:ribosome"/>
    <property type="evidence" value="ECO:0007669"/>
    <property type="project" value="InterPro"/>
</dbReference>
<proteinExistence type="predicted"/>
<dbReference type="Pfam" id="PF00833">
    <property type="entry name" value="Ribosomal_S17e"/>
    <property type="match status" value="1"/>
</dbReference>
<gene>
    <name evidence="1" type="ORF">TSUD_67090</name>
</gene>
<dbReference type="PANTHER" id="PTHR10732">
    <property type="entry name" value="40S RIBOSOMAL PROTEIN S17"/>
    <property type="match status" value="1"/>
</dbReference>
<evidence type="ECO:0000313" key="1">
    <source>
        <dbReference type="EMBL" id="GAU34659.1"/>
    </source>
</evidence>
<dbReference type="EMBL" id="DF973563">
    <property type="protein sequence ID" value="GAU34659.1"/>
    <property type="molecule type" value="Genomic_DNA"/>
</dbReference>
<dbReference type="PANTHER" id="PTHR10732:SF0">
    <property type="entry name" value="40S RIBOSOMAL PROTEIN S17"/>
    <property type="match status" value="1"/>
</dbReference>
<dbReference type="GO" id="GO:0003735">
    <property type="term" value="F:structural constituent of ribosome"/>
    <property type="evidence" value="ECO:0007669"/>
    <property type="project" value="InterPro"/>
</dbReference>
<dbReference type="GO" id="GO:0006412">
    <property type="term" value="P:translation"/>
    <property type="evidence" value="ECO:0007669"/>
    <property type="project" value="InterPro"/>
</dbReference>
<organism evidence="1 2">
    <name type="scientific">Trifolium subterraneum</name>
    <name type="common">Subterranean clover</name>
    <dbReference type="NCBI Taxonomy" id="3900"/>
    <lineage>
        <taxon>Eukaryota</taxon>
        <taxon>Viridiplantae</taxon>
        <taxon>Streptophyta</taxon>
        <taxon>Embryophyta</taxon>
        <taxon>Tracheophyta</taxon>
        <taxon>Spermatophyta</taxon>
        <taxon>Magnoliopsida</taxon>
        <taxon>eudicotyledons</taxon>
        <taxon>Gunneridae</taxon>
        <taxon>Pentapetalae</taxon>
        <taxon>rosids</taxon>
        <taxon>fabids</taxon>
        <taxon>Fabales</taxon>
        <taxon>Fabaceae</taxon>
        <taxon>Papilionoideae</taxon>
        <taxon>50 kb inversion clade</taxon>
        <taxon>NPAAA clade</taxon>
        <taxon>Hologalegina</taxon>
        <taxon>IRL clade</taxon>
        <taxon>Trifolieae</taxon>
        <taxon>Trifolium</taxon>
    </lineage>
</organism>
<accession>A0A2Z6NSX2</accession>
<evidence type="ECO:0000313" key="2">
    <source>
        <dbReference type="Proteomes" id="UP000242715"/>
    </source>
</evidence>
<dbReference type="InterPro" id="IPR001210">
    <property type="entry name" value="Ribosomal_eS17"/>
</dbReference>
<dbReference type="Proteomes" id="UP000242715">
    <property type="component" value="Unassembled WGS sequence"/>
</dbReference>
<keyword evidence="2" id="KW-1185">Reference proteome</keyword>
<dbReference type="OrthoDB" id="1736058at2759"/>
<protein>
    <submittedName>
        <fullName evidence="1">Uncharacterized protein</fullName>
    </submittedName>
</protein>
<name>A0A2Z6NSX2_TRISU</name>
<dbReference type="AlphaFoldDB" id="A0A2Z6NSX2"/>
<sequence length="69" mass="7719">MTPDFYTNKKNPGRMDFVPNVYAIKTDRIEVDKETLDMIAALGMAELPGVVQVDPVPVRQVPFVRGVVE</sequence>
<reference evidence="2" key="1">
    <citation type="journal article" date="2017" name="Front. Plant Sci.">
        <title>Climate Clever Clovers: New Paradigm to Reduce the Environmental Footprint of Ruminants by Breeding Low Methanogenic Forages Utilizing Haplotype Variation.</title>
        <authorList>
            <person name="Kaur P."/>
            <person name="Appels R."/>
            <person name="Bayer P.E."/>
            <person name="Keeble-Gagnere G."/>
            <person name="Wang J."/>
            <person name="Hirakawa H."/>
            <person name="Shirasawa K."/>
            <person name="Vercoe P."/>
            <person name="Stefanova K."/>
            <person name="Durmic Z."/>
            <person name="Nichols P."/>
            <person name="Revell C."/>
            <person name="Isobe S.N."/>
            <person name="Edwards D."/>
            <person name="Erskine W."/>
        </authorList>
    </citation>
    <scope>NUCLEOTIDE SEQUENCE [LARGE SCALE GENOMIC DNA]</scope>
    <source>
        <strain evidence="2">cv. Daliak</strain>
    </source>
</reference>